<evidence type="ECO:0000256" key="1">
    <source>
        <dbReference type="ARBA" id="ARBA00004651"/>
    </source>
</evidence>
<evidence type="ECO:0000256" key="8">
    <source>
        <dbReference type="PIRNR" id="PIRNR006351"/>
    </source>
</evidence>
<feature type="transmembrane region" description="Helical" evidence="10">
    <location>
        <begin position="133"/>
        <end position="155"/>
    </location>
</feature>
<comment type="caution">
    <text evidence="12">The sequence shown here is derived from an EMBL/GenBank/DDBJ whole genome shotgun (WGS) entry which is preliminary data.</text>
</comment>
<keyword evidence="4 8" id="KW-0762">Sugar transport</keyword>
<keyword evidence="3 8" id="KW-1003">Cell membrane</keyword>
<dbReference type="GO" id="GO:1902815">
    <property type="term" value="P:N,N'-diacetylchitobiose import"/>
    <property type="evidence" value="ECO:0007669"/>
    <property type="project" value="TreeGrafter"/>
</dbReference>
<keyword evidence="2 8" id="KW-0813">Transport</keyword>
<keyword evidence="7 8" id="KW-0472">Membrane</keyword>
<reference evidence="12 13" key="1">
    <citation type="submission" date="2020-08" db="EMBL/GenBank/DDBJ databases">
        <title>Genomic Encyclopedia of Type Strains, Phase IV (KMG-IV): sequencing the most valuable type-strain genomes for metagenomic binning, comparative biology and taxonomic classification.</title>
        <authorList>
            <person name="Goeker M."/>
        </authorList>
    </citation>
    <scope>NUCLEOTIDE SEQUENCE [LARGE SCALE GENOMIC DNA]</scope>
    <source>
        <strain evidence="12 13">DSM 26963</strain>
    </source>
</reference>
<dbReference type="InterPro" id="IPR003352">
    <property type="entry name" value="PTS_EIIC"/>
</dbReference>
<feature type="coiled-coil region" evidence="9">
    <location>
        <begin position="409"/>
        <end position="436"/>
    </location>
</feature>
<dbReference type="PANTHER" id="PTHR33989:SF4">
    <property type="entry name" value="PTS SYSTEM N,N'-DIACETYLCHITOBIOSE-SPECIFIC EIIC COMPONENT"/>
    <property type="match status" value="1"/>
</dbReference>
<dbReference type="GO" id="GO:0009401">
    <property type="term" value="P:phosphoenolpyruvate-dependent sugar phosphotransferase system"/>
    <property type="evidence" value="ECO:0007669"/>
    <property type="project" value="InterPro"/>
</dbReference>
<evidence type="ECO:0000256" key="4">
    <source>
        <dbReference type="ARBA" id="ARBA00022597"/>
    </source>
</evidence>
<dbReference type="InterPro" id="IPR004796">
    <property type="entry name" value="PTS_IIC_cello"/>
</dbReference>
<evidence type="ECO:0000256" key="3">
    <source>
        <dbReference type="ARBA" id="ARBA00022475"/>
    </source>
</evidence>
<feature type="transmembrane region" description="Helical" evidence="10">
    <location>
        <begin position="176"/>
        <end position="201"/>
    </location>
</feature>
<dbReference type="PANTHER" id="PTHR33989">
    <property type="match status" value="1"/>
</dbReference>
<dbReference type="Pfam" id="PF02378">
    <property type="entry name" value="PTS_EIIC"/>
    <property type="match status" value="1"/>
</dbReference>
<dbReference type="Proteomes" id="UP000521313">
    <property type="component" value="Unassembled WGS sequence"/>
</dbReference>
<feature type="domain" description="PTS EIIC type-3" evidence="11">
    <location>
        <begin position="8"/>
        <end position="406"/>
    </location>
</feature>
<sequence>MQAIQNALQKWLFPIAQKLEQQRHLQSVKDGVVAIIPIIIIGSFCMIPVGLGNLFGGGFGAWVNDHILIFNFPTYFTTNIMSLFSAFFIAESLAKRYNMKSPSMLGIMAVLVQVVLCVNVDPENSMIFDITSLGSEGLFVSIIGGLLVVEITRFFEKYNLTIRMPDSVPPMVSESFSSLIPFAFNVILACAVALLCTTYAGTTFPKIIISLLAPAISSMDSVWAVAIIIFLTQLLWVFGLHGAAITQSVWAPFAITYAAENAAAVAAGVAPEHIFTYGFYFGFLQVSGSGMTLLLVIMMCRSKAKSLSSIGKVGIIPSFFGINEPIIFGLPVIMNPFMLIPFVLGPVIVSVISYEAMATGLVSLPLGEAPGFLPPGFQAFLLTMDWKAAVLAIFNVCLMGLFYYPFFKAMEADELRKEKEAEAEELKAAEAKEKIEQA</sequence>
<dbReference type="InterPro" id="IPR004501">
    <property type="entry name" value="PTS_EIIC_3"/>
</dbReference>
<dbReference type="GO" id="GO:0005886">
    <property type="term" value="C:plasma membrane"/>
    <property type="evidence" value="ECO:0007669"/>
    <property type="project" value="UniProtKB-SubCell"/>
</dbReference>
<evidence type="ECO:0000256" key="5">
    <source>
        <dbReference type="ARBA" id="ARBA00022692"/>
    </source>
</evidence>
<keyword evidence="5 10" id="KW-0812">Transmembrane</keyword>
<protein>
    <recommendedName>
        <fullName evidence="8">Permease IIC component</fullName>
    </recommendedName>
</protein>
<proteinExistence type="predicted"/>
<evidence type="ECO:0000256" key="9">
    <source>
        <dbReference type="SAM" id="Coils"/>
    </source>
</evidence>
<evidence type="ECO:0000259" key="11">
    <source>
        <dbReference type="PROSITE" id="PS51105"/>
    </source>
</evidence>
<organism evidence="12 13">
    <name type="scientific">Faecalicoccus acidiformans</name>
    <dbReference type="NCBI Taxonomy" id="915173"/>
    <lineage>
        <taxon>Bacteria</taxon>
        <taxon>Bacillati</taxon>
        <taxon>Bacillota</taxon>
        <taxon>Erysipelotrichia</taxon>
        <taxon>Erysipelotrichales</taxon>
        <taxon>Erysipelotrichaceae</taxon>
        <taxon>Faecalicoccus</taxon>
    </lineage>
</organism>
<feature type="transmembrane region" description="Helical" evidence="10">
    <location>
        <begin position="67"/>
        <end position="90"/>
    </location>
</feature>
<keyword evidence="6 10" id="KW-1133">Transmembrane helix</keyword>
<comment type="function">
    <text evidence="8">The phosphoenolpyruvate-dependent sugar phosphotransferase system (PTS), a major carbohydrate active -transport system, catalyzes the phosphorylation of incoming sugar substrates concomitant with their translocation across the cell membrane.</text>
</comment>
<comment type="subcellular location">
    <subcellularLocation>
        <location evidence="1">Cell membrane</location>
        <topology evidence="1">Multi-pass membrane protein</topology>
    </subcellularLocation>
</comment>
<dbReference type="PIRSF" id="PIRSF006351">
    <property type="entry name" value="PTS_EIIC-Cellobiose"/>
    <property type="match status" value="1"/>
</dbReference>
<gene>
    <name evidence="12" type="ORF">HNQ43_000219</name>
</gene>
<accession>A0A7W8D027</accession>
<dbReference type="PROSITE" id="PS51105">
    <property type="entry name" value="PTS_EIIC_TYPE_3"/>
    <property type="match status" value="1"/>
</dbReference>
<feature type="transmembrane region" description="Helical" evidence="10">
    <location>
        <begin position="102"/>
        <end position="121"/>
    </location>
</feature>
<feature type="transmembrane region" description="Helical" evidence="10">
    <location>
        <begin position="386"/>
        <end position="407"/>
    </location>
</feature>
<evidence type="ECO:0000256" key="7">
    <source>
        <dbReference type="ARBA" id="ARBA00023136"/>
    </source>
</evidence>
<dbReference type="InterPro" id="IPR051088">
    <property type="entry name" value="PTS_Sugar-EIIC/EIIB"/>
</dbReference>
<feature type="transmembrane region" description="Helical" evidence="10">
    <location>
        <begin position="32"/>
        <end position="55"/>
    </location>
</feature>
<feature type="transmembrane region" description="Helical" evidence="10">
    <location>
        <begin position="277"/>
        <end position="300"/>
    </location>
</feature>
<dbReference type="NCBIfam" id="TIGR00410">
    <property type="entry name" value="lacE"/>
    <property type="match status" value="1"/>
</dbReference>
<keyword evidence="9" id="KW-0175">Coiled coil</keyword>
<evidence type="ECO:0000256" key="10">
    <source>
        <dbReference type="SAM" id="Phobius"/>
    </source>
</evidence>
<evidence type="ECO:0000256" key="6">
    <source>
        <dbReference type="ARBA" id="ARBA00022989"/>
    </source>
</evidence>
<evidence type="ECO:0000313" key="13">
    <source>
        <dbReference type="Proteomes" id="UP000521313"/>
    </source>
</evidence>
<dbReference type="EMBL" id="JACHHD010000002">
    <property type="protein sequence ID" value="MBB5184184.1"/>
    <property type="molecule type" value="Genomic_DNA"/>
</dbReference>
<evidence type="ECO:0000313" key="12">
    <source>
        <dbReference type="EMBL" id="MBB5184184.1"/>
    </source>
</evidence>
<dbReference type="AlphaFoldDB" id="A0A7W8D027"/>
<dbReference type="GO" id="GO:0008982">
    <property type="term" value="F:protein-N(PI)-phosphohistidine-sugar phosphotransferase activity"/>
    <property type="evidence" value="ECO:0007669"/>
    <property type="project" value="UniProtKB-UniRule"/>
</dbReference>
<evidence type="ECO:0000256" key="2">
    <source>
        <dbReference type="ARBA" id="ARBA00022448"/>
    </source>
</evidence>
<name>A0A7W8D027_9FIRM</name>